<dbReference type="Proteomes" id="UP001295684">
    <property type="component" value="Unassembled WGS sequence"/>
</dbReference>
<sequence length="729" mass="83087">MLTKSEYSTSTSSLSTVFSGSLTELESILKNKDHKLSGDQSQESCTFRQRLKDRINKNKDHLFKVQQVIEESKREILELQDLKKLLFQGEVAPLSTFVDQVSNTTNSALLSMQRELAKRECDYEYVVYDRNVICLDHKFKSEENSYLKHHSQAAKMFKQNKYDKEEKKYKQGCKDTERLLQNLDGLNKSCKHQIKQKNQKIREIKQRIKQKEEALFNKQQEYSRLTRMATQKQATPKLKLNNVKEELRVLRNEKLTLEECEQDCKSEVKKLTKSLKNLKNRNQVEEKKVKALKEEVGKISESYKNELKKHTVVEDSVVKLKTYLRKEKETKDKFLVEVNHQKKKFSNNRYMNTDVKTLNAVDWNKIDNEDSSCLSGTKYSWADEKSCEESKVKNSVNDTESQVEVSFISFDPDCESTQSDGKLPFGVLSDVSKSPSKAHSRQGSNTYKPTVSSHSKRSLGELRRLDSEITGDTFGCSKIPEETDEESVANLTPRLPSEEDQETENLKGIKNSVCMRKSAEQDFNKDIYASKTTLETEGSSQNQYELESTSTYNGRDGKDNVLNLSNISSEGISNDERFYSPINAGRGSVPALNFSKIQKAMASLNSSCMSTTNGSVVDSKYGKRLSETPSLDSTLNSITNSVYQGSGFKPAHYKNRLSHGKLTINNLTKGHKKSAGGYLKASGKHDRKHSEDYEVSWKAKKDKISGDGFKKNHWKFTKKSKGKDVLADN</sequence>
<feature type="region of interest" description="Disordered" evidence="2">
    <location>
        <begin position="534"/>
        <end position="557"/>
    </location>
</feature>
<accession>A0AAD1YAK6</accession>
<evidence type="ECO:0000256" key="1">
    <source>
        <dbReference type="SAM" id="Coils"/>
    </source>
</evidence>
<keyword evidence="4" id="KW-1185">Reference proteome</keyword>
<feature type="region of interest" description="Disordered" evidence="2">
    <location>
        <begin position="675"/>
        <end position="695"/>
    </location>
</feature>
<feature type="coiled-coil region" evidence="1">
    <location>
        <begin position="187"/>
        <end position="295"/>
    </location>
</feature>
<protein>
    <submittedName>
        <fullName evidence="3">Uncharacterized protein</fullName>
    </submittedName>
</protein>
<dbReference type="AlphaFoldDB" id="A0AAD1YAK6"/>
<gene>
    <name evidence="3" type="ORF">ECRASSUSDP1_LOCUS29348</name>
</gene>
<reference evidence="3" key="1">
    <citation type="submission" date="2023-07" db="EMBL/GenBank/DDBJ databases">
        <authorList>
            <consortium name="AG Swart"/>
            <person name="Singh M."/>
            <person name="Singh A."/>
            <person name="Seah K."/>
            <person name="Emmerich C."/>
        </authorList>
    </citation>
    <scope>NUCLEOTIDE SEQUENCE</scope>
    <source>
        <strain evidence="3">DP1</strain>
    </source>
</reference>
<keyword evidence="1" id="KW-0175">Coiled coil</keyword>
<evidence type="ECO:0000313" key="3">
    <source>
        <dbReference type="EMBL" id="CAI2387714.1"/>
    </source>
</evidence>
<feature type="compositionally biased region" description="Polar residues" evidence="2">
    <location>
        <begin position="431"/>
        <end position="453"/>
    </location>
</feature>
<dbReference type="EMBL" id="CAMPGE010030205">
    <property type="protein sequence ID" value="CAI2387714.1"/>
    <property type="molecule type" value="Genomic_DNA"/>
</dbReference>
<feature type="region of interest" description="Disordered" evidence="2">
    <location>
        <begin position="426"/>
        <end position="505"/>
    </location>
</feature>
<feature type="compositionally biased region" description="Basic and acidic residues" evidence="2">
    <location>
        <begin position="458"/>
        <end position="467"/>
    </location>
</feature>
<comment type="caution">
    <text evidence="3">The sequence shown here is derived from an EMBL/GenBank/DDBJ whole genome shotgun (WGS) entry which is preliminary data.</text>
</comment>
<feature type="compositionally biased region" description="Polar residues" evidence="2">
    <location>
        <begin position="534"/>
        <end position="553"/>
    </location>
</feature>
<name>A0AAD1YAK6_EUPCR</name>
<evidence type="ECO:0000313" key="4">
    <source>
        <dbReference type="Proteomes" id="UP001295684"/>
    </source>
</evidence>
<organism evidence="3 4">
    <name type="scientific">Euplotes crassus</name>
    <dbReference type="NCBI Taxonomy" id="5936"/>
    <lineage>
        <taxon>Eukaryota</taxon>
        <taxon>Sar</taxon>
        <taxon>Alveolata</taxon>
        <taxon>Ciliophora</taxon>
        <taxon>Intramacronucleata</taxon>
        <taxon>Spirotrichea</taxon>
        <taxon>Hypotrichia</taxon>
        <taxon>Euplotida</taxon>
        <taxon>Euplotidae</taxon>
        <taxon>Moneuplotes</taxon>
    </lineage>
</organism>
<evidence type="ECO:0000256" key="2">
    <source>
        <dbReference type="SAM" id="MobiDB-lite"/>
    </source>
</evidence>
<proteinExistence type="predicted"/>